<accession>E3SX98</accession>
<keyword evidence="9 18" id="KW-0999">Mitochondrion inner membrane</keyword>
<evidence type="ECO:0000256" key="8">
    <source>
        <dbReference type="ARBA" id="ARBA00022723"/>
    </source>
</evidence>
<evidence type="ECO:0000256" key="11">
    <source>
        <dbReference type="ARBA" id="ARBA00022967"/>
    </source>
</evidence>
<keyword evidence="5 18" id="KW-0813">Transport</keyword>
<evidence type="ECO:0000256" key="7">
    <source>
        <dbReference type="ARBA" id="ARBA00022692"/>
    </source>
</evidence>
<evidence type="ECO:0000256" key="6">
    <source>
        <dbReference type="ARBA" id="ARBA00022660"/>
    </source>
</evidence>
<dbReference type="PANTHER" id="PTHR22888:SF9">
    <property type="entry name" value="CYTOCHROME C OXIDASE SUBUNIT 2"/>
    <property type="match status" value="1"/>
</dbReference>
<evidence type="ECO:0000313" key="22">
    <source>
        <dbReference type="EMBL" id="ADA69781.1"/>
    </source>
</evidence>
<dbReference type="Pfam" id="PF00116">
    <property type="entry name" value="COX2"/>
    <property type="match status" value="1"/>
</dbReference>
<name>E3SX98_9CRUS</name>
<keyword evidence="13 19" id="KW-1133">Transmembrane helix</keyword>
<dbReference type="AlphaFoldDB" id="E3SX98"/>
<dbReference type="PANTHER" id="PTHR22888">
    <property type="entry name" value="CYTOCHROME C OXIDASE, SUBUNIT II"/>
    <property type="match status" value="1"/>
</dbReference>
<keyword evidence="16 18" id="KW-0472">Membrane</keyword>
<feature type="domain" description="Cytochrome oxidase subunit II copper A binding" evidence="20">
    <location>
        <begin position="92"/>
        <end position="226"/>
    </location>
</feature>
<dbReference type="InterPro" id="IPR011759">
    <property type="entry name" value="Cyt_c_oxidase_su2_TM_dom"/>
</dbReference>
<dbReference type="NCBIfam" id="TIGR02866">
    <property type="entry name" value="CoxB"/>
    <property type="match status" value="1"/>
</dbReference>
<comment type="subcellular location">
    <subcellularLocation>
        <location evidence="1 18">Mitochondrion inner membrane</location>
        <topology evidence="1 18">Multi-pass membrane protein</topology>
    </subcellularLocation>
</comment>
<dbReference type="GO" id="GO:0004129">
    <property type="term" value="F:cytochrome-c oxidase activity"/>
    <property type="evidence" value="ECO:0007669"/>
    <property type="project" value="UniProtKB-EC"/>
</dbReference>
<feature type="domain" description="Cytochrome oxidase subunit II transmembrane region profile" evidence="21">
    <location>
        <begin position="1"/>
        <end position="91"/>
    </location>
</feature>
<evidence type="ECO:0000259" key="21">
    <source>
        <dbReference type="PROSITE" id="PS50999"/>
    </source>
</evidence>
<evidence type="ECO:0000256" key="4">
    <source>
        <dbReference type="ARBA" id="ARBA00015946"/>
    </source>
</evidence>
<evidence type="ECO:0000256" key="15">
    <source>
        <dbReference type="ARBA" id="ARBA00023128"/>
    </source>
</evidence>
<dbReference type="PRINTS" id="PR01166">
    <property type="entry name" value="CYCOXIDASEII"/>
</dbReference>
<dbReference type="InterPro" id="IPR001505">
    <property type="entry name" value="Copper_CuA"/>
</dbReference>
<evidence type="ECO:0000256" key="18">
    <source>
        <dbReference type="RuleBase" id="RU000457"/>
    </source>
</evidence>
<comment type="catalytic activity">
    <reaction evidence="17">
        <text>4 Fe(II)-[cytochrome c] + O2 + 8 H(+)(in) = 4 Fe(III)-[cytochrome c] + 2 H2O + 4 H(+)(out)</text>
        <dbReference type="Rhea" id="RHEA:11436"/>
        <dbReference type="Rhea" id="RHEA-COMP:10350"/>
        <dbReference type="Rhea" id="RHEA-COMP:14399"/>
        <dbReference type="ChEBI" id="CHEBI:15377"/>
        <dbReference type="ChEBI" id="CHEBI:15378"/>
        <dbReference type="ChEBI" id="CHEBI:15379"/>
        <dbReference type="ChEBI" id="CHEBI:29033"/>
        <dbReference type="ChEBI" id="CHEBI:29034"/>
        <dbReference type="EC" id="7.1.1.9"/>
    </reaction>
    <physiologicalReaction direction="left-to-right" evidence="17">
        <dbReference type="Rhea" id="RHEA:11437"/>
    </physiologicalReaction>
</comment>
<dbReference type="InterPro" id="IPR036257">
    <property type="entry name" value="Cyt_c_oxidase_su2_TM_sf"/>
</dbReference>
<evidence type="ECO:0000256" key="19">
    <source>
        <dbReference type="SAM" id="Phobius"/>
    </source>
</evidence>
<dbReference type="InterPro" id="IPR008972">
    <property type="entry name" value="Cupredoxin"/>
</dbReference>
<evidence type="ECO:0000256" key="17">
    <source>
        <dbReference type="ARBA" id="ARBA00049512"/>
    </source>
</evidence>
<evidence type="ECO:0000256" key="1">
    <source>
        <dbReference type="ARBA" id="ARBA00004448"/>
    </source>
</evidence>
<keyword evidence="10" id="KW-0460">Magnesium</keyword>
<feature type="transmembrane region" description="Helical" evidence="19">
    <location>
        <begin position="63"/>
        <end position="85"/>
    </location>
</feature>
<sequence length="227" mass="26007">MAWWDSLNFQNGASPLMEQLITFHDHAMVILILIMIFVSHIMFSMLYNVFIHRLLLQHQTIELIWTALPAIILLFLAFPSLRLLYLMDEINHPCVTIKVIGKQWNWIYNYSNFSLVKFSSFMVPTNKLDMSGGFRLLETDNHMVIPAETQMRVLVTSKDVIHSWSVPSLGVKADAIPGRLNQLSFTCTRVGLFYGQCSEICGANHSFMPITVESVPLSSFVSWVKTY</sequence>
<evidence type="ECO:0000256" key="13">
    <source>
        <dbReference type="ARBA" id="ARBA00022989"/>
    </source>
</evidence>
<evidence type="ECO:0000256" key="2">
    <source>
        <dbReference type="ARBA" id="ARBA00007866"/>
    </source>
</evidence>
<dbReference type="Gene3D" id="1.10.287.90">
    <property type="match status" value="1"/>
</dbReference>
<dbReference type="PROSITE" id="PS00078">
    <property type="entry name" value="COX2"/>
    <property type="match status" value="1"/>
</dbReference>
<dbReference type="SUPFAM" id="SSF49503">
    <property type="entry name" value="Cupredoxins"/>
    <property type="match status" value="1"/>
</dbReference>
<dbReference type="EMBL" id="GU130254">
    <property type="protein sequence ID" value="ADA69781.1"/>
    <property type="molecule type" value="Genomic_DNA"/>
</dbReference>
<gene>
    <name evidence="22" type="primary">COX2</name>
</gene>
<dbReference type="GO" id="GO:0005507">
    <property type="term" value="F:copper ion binding"/>
    <property type="evidence" value="ECO:0007669"/>
    <property type="project" value="InterPro"/>
</dbReference>
<keyword evidence="15 18" id="KW-0496">Mitochondrion</keyword>
<comment type="function">
    <text evidence="18">Component of the cytochrome c oxidase, the last enzyme in the mitochondrial electron transport chain which drives oxidative phosphorylation. The respiratory chain contains 3 multisubunit complexes succinate dehydrogenase (complex II, CII), ubiquinol-cytochrome c oxidoreductase (cytochrome b-c1 complex, complex III, CIII) and cytochrome c oxidase (complex IV, CIV), that cooperate to transfer electrons derived from NADH and succinate to molecular oxygen, creating an electrochemical gradient over the inner membrane that drives transmembrane transport and the ATP synthase. Cytochrome c oxidase is the component of the respiratory chain that catalyzes the reduction of oxygen to water. Electrons originating from reduced cytochrome c in the intermembrane space (IMS) are transferred via the dinuclear copper A center (CU(A)) of subunit 2 and heme A of subunit 1 to the active site in subunit 1, a binuclear center (BNC) formed by heme A3 and copper B (CU(B)). The BNC reduces molecular oxygen to 2 water molecules using 4 electrons from cytochrome c in the IMS and 4 protons from the mitochondrial matrix.</text>
</comment>
<geneLocation type="mitochondrion" evidence="22"/>
<dbReference type="CDD" id="cd13912">
    <property type="entry name" value="CcO_II_C"/>
    <property type="match status" value="1"/>
</dbReference>
<dbReference type="GO" id="GO:0005743">
    <property type="term" value="C:mitochondrial inner membrane"/>
    <property type="evidence" value="ECO:0007669"/>
    <property type="project" value="UniProtKB-SubCell"/>
</dbReference>
<dbReference type="InterPro" id="IPR045187">
    <property type="entry name" value="CcO_II"/>
</dbReference>
<dbReference type="GO" id="GO:0016491">
    <property type="term" value="F:oxidoreductase activity"/>
    <property type="evidence" value="ECO:0007669"/>
    <property type="project" value="InterPro"/>
</dbReference>
<keyword evidence="14 18" id="KW-0186">Copper</keyword>
<evidence type="ECO:0000256" key="12">
    <source>
        <dbReference type="ARBA" id="ARBA00022982"/>
    </source>
</evidence>
<dbReference type="FunFam" id="2.60.40.420:FF:000001">
    <property type="entry name" value="Cytochrome c oxidase subunit 2"/>
    <property type="match status" value="1"/>
</dbReference>
<comment type="similarity">
    <text evidence="2 18">Belongs to the cytochrome c oxidase subunit 2 family.</text>
</comment>
<organism evidence="22">
    <name type="scientific">Glyptonotus cf. antarcticus FK-2009</name>
    <dbReference type="NCBI Taxonomy" id="692432"/>
    <lineage>
        <taxon>Eukaryota</taxon>
        <taxon>Metazoa</taxon>
        <taxon>Ecdysozoa</taxon>
        <taxon>Arthropoda</taxon>
        <taxon>Crustacea</taxon>
        <taxon>Multicrustacea</taxon>
        <taxon>Malacostraca</taxon>
        <taxon>Eumalacostraca</taxon>
        <taxon>Peracarida</taxon>
        <taxon>Isopoda</taxon>
        <taxon>Valvifera</taxon>
        <taxon>Chaetiliidae</taxon>
        <taxon>Glyptonotus</taxon>
    </lineage>
</organism>
<evidence type="ECO:0000256" key="3">
    <source>
        <dbReference type="ARBA" id="ARBA00011164"/>
    </source>
</evidence>
<evidence type="ECO:0000259" key="20">
    <source>
        <dbReference type="PROSITE" id="PS50857"/>
    </source>
</evidence>
<dbReference type="InterPro" id="IPR002429">
    <property type="entry name" value="CcO_II-like_C"/>
</dbReference>
<reference evidence="22" key="1">
    <citation type="journal article" date="2012" name="Mol. Phylogenet. Evol.">
        <title>Multiple rearrangements in mitochondrial genomes of Isopoda and phylogenetic implications.</title>
        <authorList>
            <person name="Kilpert F."/>
            <person name="Held C."/>
            <person name="Podsiadlowski L."/>
        </authorList>
    </citation>
    <scope>NUCLEOTIDE SEQUENCE</scope>
</reference>
<dbReference type="Gene3D" id="2.60.40.420">
    <property type="entry name" value="Cupredoxins - blue copper proteins"/>
    <property type="match status" value="1"/>
</dbReference>
<dbReference type="PROSITE" id="PS50999">
    <property type="entry name" value="COX2_TM"/>
    <property type="match status" value="1"/>
</dbReference>
<evidence type="ECO:0000256" key="14">
    <source>
        <dbReference type="ARBA" id="ARBA00023008"/>
    </source>
</evidence>
<keyword evidence="7 18" id="KW-0812">Transmembrane</keyword>
<feature type="transmembrane region" description="Helical" evidence="19">
    <location>
        <begin position="27"/>
        <end position="51"/>
    </location>
</feature>
<evidence type="ECO:0000256" key="5">
    <source>
        <dbReference type="ARBA" id="ARBA00022448"/>
    </source>
</evidence>
<evidence type="ECO:0000256" key="9">
    <source>
        <dbReference type="ARBA" id="ARBA00022792"/>
    </source>
</evidence>
<dbReference type="Pfam" id="PF02790">
    <property type="entry name" value="COX2_TM"/>
    <property type="match status" value="1"/>
</dbReference>
<proteinExistence type="inferred from homology"/>
<protein>
    <recommendedName>
        <fullName evidence="4 18">Cytochrome c oxidase subunit 2</fullName>
    </recommendedName>
</protein>
<dbReference type="InterPro" id="IPR014222">
    <property type="entry name" value="Cyt_c_oxidase_su2"/>
</dbReference>
<keyword evidence="6 18" id="KW-0679">Respiratory chain</keyword>
<keyword evidence="8 18" id="KW-0479">Metal-binding</keyword>
<evidence type="ECO:0000256" key="16">
    <source>
        <dbReference type="ARBA" id="ARBA00023136"/>
    </source>
</evidence>
<comment type="cofactor">
    <cofactor evidence="18">
        <name>Cu cation</name>
        <dbReference type="ChEBI" id="CHEBI:23378"/>
    </cofactor>
    <text evidence="18">Binds a copper A center.</text>
</comment>
<keyword evidence="11" id="KW-1278">Translocase</keyword>
<dbReference type="InterPro" id="IPR034210">
    <property type="entry name" value="CcO_II_C"/>
</dbReference>
<dbReference type="GO" id="GO:0042773">
    <property type="term" value="P:ATP synthesis coupled electron transport"/>
    <property type="evidence" value="ECO:0007669"/>
    <property type="project" value="TreeGrafter"/>
</dbReference>
<comment type="subunit">
    <text evidence="3">Component of the cytochrome c oxidase (complex IV, CIV), a multisubunit enzyme composed of a catalytic core of 3 subunits and several supernumerary subunits. The complex exists as a monomer or a dimer and forms supercomplexes (SCs) in the inner mitochondrial membrane with ubiquinol-cytochrome c oxidoreductase (cytochrome b-c1 complex, complex III, CIII).</text>
</comment>
<dbReference type="PROSITE" id="PS50857">
    <property type="entry name" value="COX2_CUA"/>
    <property type="match status" value="1"/>
</dbReference>
<keyword evidence="12 18" id="KW-0249">Electron transport</keyword>
<dbReference type="SUPFAM" id="SSF81464">
    <property type="entry name" value="Cytochrome c oxidase subunit II-like, transmembrane region"/>
    <property type="match status" value="1"/>
</dbReference>
<evidence type="ECO:0000256" key="10">
    <source>
        <dbReference type="ARBA" id="ARBA00022842"/>
    </source>
</evidence>